<keyword evidence="1" id="KW-0732">Signal</keyword>
<feature type="signal peptide" evidence="1">
    <location>
        <begin position="1"/>
        <end position="20"/>
    </location>
</feature>
<comment type="caution">
    <text evidence="3">The sequence shown here is derived from an EMBL/GenBank/DDBJ whole genome shotgun (WGS) entry which is preliminary data.</text>
</comment>
<feature type="domain" description="DUF2272" evidence="2">
    <location>
        <begin position="78"/>
        <end position="285"/>
    </location>
</feature>
<name>A0A371K3G8_9GAMM</name>
<keyword evidence="4" id="KW-1185">Reference proteome</keyword>
<evidence type="ECO:0000313" key="3">
    <source>
        <dbReference type="EMBL" id="RDZ28476.1"/>
    </source>
</evidence>
<dbReference type="InterPro" id="IPR014545">
    <property type="entry name" value="UCP028415"/>
</dbReference>
<evidence type="ECO:0000259" key="2">
    <source>
        <dbReference type="Pfam" id="PF10030"/>
    </source>
</evidence>
<dbReference type="OrthoDB" id="8836344at2"/>
<dbReference type="EMBL" id="QTSU01000001">
    <property type="protein sequence ID" value="RDZ28476.1"/>
    <property type="molecule type" value="Genomic_DNA"/>
</dbReference>
<proteinExistence type="predicted"/>
<dbReference type="InterPro" id="IPR019262">
    <property type="entry name" value="DUF2272"/>
</dbReference>
<dbReference type="AlphaFoldDB" id="A0A371K3G8"/>
<protein>
    <submittedName>
        <fullName evidence="3">DUF2272 domain-containing protein</fullName>
    </submittedName>
</protein>
<dbReference type="Proteomes" id="UP000264492">
    <property type="component" value="Unassembled WGS sequence"/>
</dbReference>
<evidence type="ECO:0000256" key="1">
    <source>
        <dbReference type="SAM" id="SignalP"/>
    </source>
</evidence>
<feature type="chain" id="PRO_5016580006" evidence="1">
    <location>
        <begin position="21"/>
        <end position="333"/>
    </location>
</feature>
<dbReference type="Pfam" id="PF10030">
    <property type="entry name" value="DUF2272"/>
    <property type="match status" value="1"/>
</dbReference>
<sequence length="333" mass="35649">MRIAVAILCLWVAWCVPASAGEACVVPSGPDSYPKRIAALACNENALWFGAFIDADGRLASTTVAEAETARLRDGSTPAWRRVTDYWKGSGLLWQMSGFFGAAECGYSSAADPGQLRTADAACRAFVIDNPWSAVFVSYVMNRAGVPNFRASASHIDYVRDAYRSPDSPYLFADPDTTAPAVGDLLCFVRSSSAVYGYQGLKAFLDRDEGALNMHCDIAASIDGGRLYLIGGNVLQGVTLRELSLNRSGLLWALQRRGSVPADCRPGHEAGCSFSRQDWAVLLKLKPMAVSTPAPQLMPARDCCDVCPLPLPEGLRRCPAQHAPASPVPTPGS</sequence>
<gene>
    <name evidence="3" type="ORF">DX914_04915</name>
</gene>
<accession>A0A371K3G8</accession>
<organism evidence="3 4">
    <name type="scientific">Lysobacter silvisoli</name>
    <dbReference type="NCBI Taxonomy" id="2293254"/>
    <lineage>
        <taxon>Bacteria</taxon>
        <taxon>Pseudomonadati</taxon>
        <taxon>Pseudomonadota</taxon>
        <taxon>Gammaproteobacteria</taxon>
        <taxon>Lysobacterales</taxon>
        <taxon>Lysobacteraceae</taxon>
        <taxon>Lysobacter</taxon>
    </lineage>
</organism>
<dbReference type="PIRSF" id="PIRSF028415">
    <property type="entry name" value="UCP028415"/>
    <property type="match status" value="1"/>
</dbReference>
<reference evidence="3 4" key="1">
    <citation type="submission" date="2018-08" db="EMBL/GenBank/DDBJ databases">
        <title>Lysobacter sp. zong2l5, whole genome shotgun sequence.</title>
        <authorList>
            <person name="Zhang X."/>
            <person name="Feng G."/>
            <person name="Zhu H."/>
        </authorList>
    </citation>
    <scope>NUCLEOTIDE SEQUENCE [LARGE SCALE GENOMIC DNA]</scope>
    <source>
        <strain evidence="4">zong2l5</strain>
    </source>
</reference>
<dbReference type="RefSeq" id="WP_115857915.1">
    <property type="nucleotide sequence ID" value="NZ_QTSU01000001.1"/>
</dbReference>
<evidence type="ECO:0000313" key="4">
    <source>
        <dbReference type="Proteomes" id="UP000264492"/>
    </source>
</evidence>